<feature type="region of interest" description="Disordered" evidence="1">
    <location>
        <begin position="1"/>
        <end position="38"/>
    </location>
</feature>
<feature type="compositionally biased region" description="Polar residues" evidence="1">
    <location>
        <begin position="7"/>
        <end position="21"/>
    </location>
</feature>
<evidence type="ECO:0000313" key="2">
    <source>
        <dbReference type="Ensembl" id="ENSACAP00000040613.1"/>
    </source>
</evidence>
<name>A0A803TZH3_ANOCA</name>
<reference evidence="2" key="3">
    <citation type="submission" date="2025-09" db="UniProtKB">
        <authorList>
            <consortium name="Ensembl"/>
        </authorList>
    </citation>
    <scope>IDENTIFICATION</scope>
</reference>
<accession>A0A803TZH3</accession>
<sequence length="162" mass="18189">MPLSPTHPRSLSLTERSSVPSSMAAGAEATRGRREARSKWAALRRSSNGMIQREAEVKNKVTAVALTDSVHNVWHQEAGKTIREWMREVSLIACLKKVGLLGWPSWVHEHIHHSNIVPFGNCLSFSFLNHLGSMFFYCLLHKMGGSCCFVQICVRKGIHRPN</sequence>
<evidence type="ECO:0000313" key="3">
    <source>
        <dbReference type="Proteomes" id="UP000001646"/>
    </source>
</evidence>
<dbReference type="InParanoid" id="A0A803TZH3"/>
<dbReference type="Ensembl" id="ENSACAT00000042147.1">
    <property type="protein sequence ID" value="ENSACAP00000040613.1"/>
    <property type="gene ID" value="ENSACAG00000042609.1"/>
</dbReference>
<organism evidence="2 3">
    <name type="scientific">Anolis carolinensis</name>
    <name type="common">Green anole</name>
    <name type="synonym">American chameleon</name>
    <dbReference type="NCBI Taxonomy" id="28377"/>
    <lineage>
        <taxon>Eukaryota</taxon>
        <taxon>Metazoa</taxon>
        <taxon>Chordata</taxon>
        <taxon>Craniata</taxon>
        <taxon>Vertebrata</taxon>
        <taxon>Euteleostomi</taxon>
        <taxon>Lepidosauria</taxon>
        <taxon>Squamata</taxon>
        <taxon>Bifurcata</taxon>
        <taxon>Unidentata</taxon>
        <taxon>Episquamata</taxon>
        <taxon>Toxicofera</taxon>
        <taxon>Iguania</taxon>
        <taxon>Dactyloidae</taxon>
        <taxon>Anolis</taxon>
    </lineage>
</organism>
<keyword evidence="3" id="KW-1185">Reference proteome</keyword>
<evidence type="ECO:0000256" key="1">
    <source>
        <dbReference type="SAM" id="MobiDB-lite"/>
    </source>
</evidence>
<dbReference type="Proteomes" id="UP000001646">
    <property type="component" value="Chromosome 2"/>
</dbReference>
<reference evidence="2 3" key="1">
    <citation type="submission" date="2009-12" db="EMBL/GenBank/DDBJ databases">
        <title>The Genome Sequence of Anolis carolinensis (Green Anole Lizard).</title>
        <authorList>
            <consortium name="The Genome Sequencing Platform"/>
            <person name="Di Palma F."/>
            <person name="Alfoldi J."/>
            <person name="Heiman D."/>
            <person name="Young S."/>
            <person name="Grabherr M."/>
            <person name="Johnson J."/>
            <person name="Lander E.S."/>
            <person name="Lindblad-Toh K."/>
        </authorList>
    </citation>
    <scope>NUCLEOTIDE SEQUENCE [LARGE SCALE GENOMIC DNA]</scope>
    <source>
        <strain evidence="2 3">JBL SC #1</strain>
    </source>
</reference>
<protein>
    <submittedName>
        <fullName evidence="2">Uncharacterized protein</fullName>
    </submittedName>
</protein>
<proteinExistence type="predicted"/>
<dbReference type="AlphaFoldDB" id="A0A803TZH3"/>
<reference evidence="2" key="2">
    <citation type="submission" date="2025-08" db="UniProtKB">
        <authorList>
            <consortium name="Ensembl"/>
        </authorList>
    </citation>
    <scope>IDENTIFICATION</scope>
</reference>